<accession>A0ABP0CYV7</accession>
<comment type="caution">
    <text evidence="1">The sequence shown here is derived from an EMBL/GenBank/DDBJ whole genome shotgun (WGS) entry which is preliminary data.</text>
</comment>
<dbReference type="Proteomes" id="UP001642406">
    <property type="component" value="Unassembled WGS sequence"/>
</dbReference>
<evidence type="ECO:0000313" key="1">
    <source>
        <dbReference type="EMBL" id="CAK7236369.1"/>
    </source>
</evidence>
<protein>
    <recommendedName>
        <fullName evidence="3">Protein kinase domain-containing protein</fullName>
    </recommendedName>
</protein>
<gene>
    <name evidence="1" type="ORF">SBRCBS47491_009614</name>
</gene>
<sequence>MRARWALEAVDRIAMLHAHEVIHANIQPDILEGSRYYMAQTPGNETKFRNTGAASQQTYAIRKCWHAQFASAPDLLEALKMEVLARFGYLETSSGIVLRCVKEEKPVTNHSS</sequence>
<name>A0ABP0CYV7_9PEZI</name>
<keyword evidence="2" id="KW-1185">Reference proteome</keyword>
<organism evidence="1 2">
    <name type="scientific">Sporothrix bragantina</name>
    <dbReference type="NCBI Taxonomy" id="671064"/>
    <lineage>
        <taxon>Eukaryota</taxon>
        <taxon>Fungi</taxon>
        <taxon>Dikarya</taxon>
        <taxon>Ascomycota</taxon>
        <taxon>Pezizomycotina</taxon>
        <taxon>Sordariomycetes</taxon>
        <taxon>Sordariomycetidae</taxon>
        <taxon>Ophiostomatales</taxon>
        <taxon>Ophiostomataceae</taxon>
        <taxon>Sporothrix</taxon>
    </lineage>
</organism>
<evidence type="ECO:0008006" key="3">
    <source>
        <dbReference type="Google" id="ProtNLM"/>
    </source>
</evidence>
<dbReference type="EMBL" id="CAWUHC010000157">
    <property type="protein sequence ID" value="CAK7236369.1"/>
    <property type="molecule type" value="Genomic_DNA"/>
</dbReference>
<proteinExistence type="predicted"/>
<evidence type="ECO:0000313" key="2">
    <source>
        <dbReference type="Proteomes" id="UP001642406"/>
    </source>
</evidence>
<reference evidence="1 2" key="1">
    <citation type="submission" date="2024-01" db="EMBL/GenBank/DDBJ databases">
        <authorList>
            <person name="Allen C."/>
            <person name="Tagirdzhanova G."/>
        </authorList>
    </citation>
    <scope>NUCLEOTIDE SEQUENCE [LARGE SCALE GENOMIC DNA]</scope>
</reference>